<dbReference type="HOGENOM" id="CLU_004317_1_1_0"/>
<dbReference type="Pfam" id="PF13620">
    <property type="entry name" value="CarboxypepD_reg"/>
    <property type="match status" value="1"/>
</dbReference>
<organism evidence="10 11">
    <name type="scientific">Gemmatirosa kalamazoonensis</name>
    <dbReference type="NCBI Taxonomy" id="861299"/>
    <lineage>
        <taxon>Bacteria</taxon>
        <taxon>Pseudomonadati</taxon>
        <taxon>Gemmatimonadota</taxon>
        <taxon>Gemmatimonadia</taxon>
        <taxon>Gemmatimonadales</taxon>
        <taxon>Gemmatimonadaceae</taxon>
        <taxon>Gemmatirosa</taxon>
    </lineage>
</organism>
<keyword evidence="8" id="KW-0732">Signal</keyword>
<keyword evidence="3 7" id="KW-1134">Transmembrane beta strand</keyword>
<evidence type="ECO:0000256" key="8">
    <source>
        <dbReference type="SAM" id="SignalP"/>
    </source>
</evidence>
<feature type="signal peptide" evidence="8">
    <location>
        <begin position="1"/>
        <end position="28"/>
    </location>
</feature>
<dbReference type="GO" id="GO:0009279">
    <property type="term" value="C:cell outer membrane"/>
    <property type="evidence" value="ECO:0007669"/>
    <property type="project" value="UniProtKB-SubCell"/>
</dbReference>
<dbReference type="GO" id="GO:0030246">
    <property type="term" value="F:carbohydrate binding"/>
    <property type="evidence" value="ECO:0007669"/>
    <property type="project" value="InterPro"/>
</dbReference>
<evidence type="ECO:0000256" key="1">
    <source>
        <dbReference type="ARBA" id="ARBA00004571"/>
    </source>
</evidence>
<evidence type="ECO:0000256" key="4">
    <source>
        <dbReference type="ARBA" id="ARBA00022692"/>
    </source>
</evidence>
<dbReference type="InterPro" id="IPR013784">
    <property type="entry name" value="Carb-bd-like_fold"/>
</dbReference>
<dbReference type="InterPro" id="IPR023997">
    <property type="entry name" value="TonB-dep_OMP_SusC/RagA_CS"/>
</dbReference>
<evidence type="ECO:0000313" key="10">
    <source>
        <dbReference type="EMBL" id="AHG93829.1"/>
    </source>
</evidence>
<evidence type="ECO:0000256" key="3">
    <source>
        <dbReference type="ARBA" id="ARBA00022452"/>
    </source>
</evidence>
<dbReference type="RefSeq" id="WP_025415119.1">
    <property type="nucleotide sequence ID" value="NZ_CP007130.1"/>
</dbReference>
<evidence type="ECO:0000259" key="9">
    <source>
        <dbReference type="Pfam" id="PF07715"/>
    </source>
</evidence>
<dbReference type="eggNOG" id="COG1629">
    <property type="taxonomic scope" value="Bacteria"/>
</dbReference>
<keyword evidence="2 7" id="KW-0813">Transport</keyword>
<dbReference type="InterPro" id="IPR039426">
    <property type="entry name" value="TonB-dep_rcpt-like"/>
</dbReference>
<accession>W0RS76</accession>
<dbReference type="KEGG" id="gba:J421_6294"/>
<evidence type="ECO:0000256" key="5">
    <source>
        <dbReference type="ARBA" id="ARBA00023136"/>
    </source>
</evidence>
<dbReference type="InterPro" id="IPR023996">
    <property type="entry name" value="TonB-dep_OMP_SusC/RagA"/>
</dbReference>
<evidence type="ECO:0000256" key="2">
    <source>
        <dbReference type="ARBA" id="ARBA00022448"/>
    </source>
</evidence>
<gene>
    <name evidence="10" type="ORF">J421_6294</name>
</gene>
<dbReference type="SUPFAM" id="SSF49452">
    <property type="entry name" value="Starch-binding domain-like"/>
    <property type="match status" value="1"/>
</dbReference>
<dbReference type="AlphaFoldDB" id="W0RS76"/>
<evidence type="ECO:0000313" key="11">
    <source>
        <dbReference type="Proteomes" id="UP000019151"/>
    </source>
</evidence>
<dbReference type="OrthoDB" id="9768177at2"/>
<evidence type="ECO:0000256" key="6">
    <source>
        <dbReference type="ARBA" id="ARBA00023237"/>
    </source>
</evidence>
<name>W0RS76_9BACT</name>
<comment type="subcellular location">
    <subcellularLocation>
        <location evidence="1 7">Cell outer membrane</location>
        <topology evidence="1 7">Multi-pass membrane protein</topology>
    </subcellularLocation>
</comment>
<sequence length="1020" mass="111446">MSPTDRSTRWRTTMCALVLLVTPLAAQAQNAQSTGTISGTVTDSAGTPVAGARVTVEGTALAIGSGQTGRFTLAGVPTGTRVVSARVLGYRPQNQTVTVTAGATATVNFRLGRAPVELATIVSTGYATQTKATMTGAAEVVGGEEIQKRPVANISKGLQGFMPGVVVRDFGGRPGSDGAQIRIRGAGTLGDNGALILVDGVVGEINNLDPLDIESVSVLKDAASAAIYGARAGNGVVIIKTRRGRNTGSLKVTYDGYAATQAAQDMPQRVDIRTELNAVNQVYVNSGQAPKYTAGYIDSTANGLDPIKYPNTNWLNLIYKSAPMQDHTVRVTGGNDLAQLSLSANHFDQEGILTTENFYRRTTLRGNSDFNVTKKLTAAADLMLMDEHVVRPRGEGDAQFRALHDTPPTSLAFYPDGSYSWSKSAFNPVALLREQGNVNSRWRTASLNTRAVYDWKNGLKVSGYFTGDNKDNRDLDFRPAYRFVDEATPTVARMENVRNVSRDTRNNDYNIEVQATGEYERMFGSHQTHLLVGYDQRQSDHDDVFAERQGAYNNDLQLPGQGDASFQNTGSNARTSRLVGIFGRFNYNWNNRYLFEANLRRDGSSRFGPNKKYGTFPSFSAAWRLSEEPMLRGRLGFIDDLKLRGSWGRLGNDRIGDYLFQQTINLNSGNYTFNNALASGATPGRIANPDIGWETTEQTNGGVDMELLRNRLSITGDVYRKITTGILLQIPISSLVGATAPTQNAGAVSNVGWETGINWRDHISALNYQIGVNLSDNKNRITELPGGDQIGSGTIRRVGEPIDAIFGIRAVGIFRDSAELKSWATQVPGKTGPGDLKYQDQNGDGKIDGNDRIVIGDPFPHYIWGANLSAQFKRLDVSLLFQGVGKQDAYMDGALIEGPTWENFFPEYLRDSWTPQNLDAKFPRFVFRSDHNHNAPGRNSWWVRDARYAALKNVNVGYTLPNGLVHRAGLGSARFYVAGTNVYTWSKMKGLLPAELNPSSSRGTYYYQTRNWSIGTSLSM</sequence>
<dbReference type="Gene3D" id="2.40.170.20">
    <property type="entry name" value="TonB-dependent receptor, beta-barrel domain"/>
    <property type="match status" value="1"/>
</dbReference>
<dbReference type="Gene3D" id="2.60.40.1120">
    <property type="entry name" value="Carboxypeptidase-like, regulatory domain"/>
    <property type="match status" value="1"/>
</dbReference>
<dbReference type="PATRIC" id="fig|861299.3.peg.6363"/>
<dbReference type="PROSITE" id="PS52016">
    <property type="entry name" value="TONB_DEPENDENT_REC_3"/>
    <property type="match status" value="1"/>
</dbReference>
<keyword evidence="6 7" id="KW-0998">Cell outer membrane</keyword>
<dbReference type="InterPro" id="IPR036942">
    <property type="entry name" value="Beta-barrel_TonB_sf"/>
</dbReference>
<dbReference type="Gene3D" id="2.170.130.10">
    <property type="entry name" value="TonB-dependent receptor, plug domain"/>
    <property type="match status" value="1"/>
</dbReference>
<keyword evidence="11" id="KW-1185">Reference proteome</keyword>
<reference evidence="10 11" key="1">
    <citation type="journal article" date="2014" name="Genome Announc.">
        <title>Genome Sequence and Methylome of Soil Bacterium Gemmatirosa kalamazoonensis KBS708T, a Member of the Rarely Cultivated Gemmatimonadetes Phylum.</title>
        <authorList>
            <person name="Debruyn J.M."/>
            <person name="Radosevich M."/>
            <person name="Wommack K.E."/>
            <person name="Polson S.W."/>
            <person name="Hauser L.J."/>
            <person name="Fawaz M.N."/>
            <person name="Korlach J."/>
            <person name="Tsai Y.C."/>
        </authorList>
    </citation>
    <scope>NUCLEOTIDE SEQUENCE [LARGE SCALE GENOMIC DNA]</scope>
    <source>
        <strain evidence="10 11">KBS708</strain>
        <plasmid evidence="11">Plasmid 2</plasmid>
    </source>
</reference>
<keyword evidence="10" id="KW-0614">Plasmid</keyword>
<dbReference type="NCBIfam" id="TIGR04056">
    <property type="entry name" value="OMP_RagA_SusC"/>
    <property type="match status" value="1"/>
</dbReference>
<keyword evidence="5 7" id="KW-0472">Membrane</keyword>
<dbReference type="EMBL" id="CP007130">
    <property type="protein sequence ID" value="AHG93829.1"/>
    <property type="molecule type" value="Genomic_DNA"/>
</dbReference>
<dbReference type="InterPro" id="IPR037066">
    <property type="entry name" value="Plug_dom_sf"/>
</dbReference>
<keyword evidence="4 7" id="KW-0812">Transmembrane</keyword>
<protein>
    <submittedName>
        <fullName evidence="10">TonB-dependent outer membrane protein, SusC/RagA</fullName>
    </submittedName>
</protein>
<dbReference type="NCBIfam" id="TIGR04057">
    <property type="entry name" value="SusC_RagA_signa"/>
    <property type="match status" value="1"/>
</dbReference>
<dbReference type="InterPro" id="IPR012910">
    <property type="entry name" value="Plug_dom"/>
</dbReference>
<dbReference type="Pfam" id="PF07715">
    <property type="entry name" value="Plug"/>
    <property type="match status" value="1"/>
</dbReference>
<feature type="chain" id="PRO_5004795909" evidence="8">
    <location>
        <begin position="29"/>
        <end position="1020"/>
    </location>
</feature>
<proteinExistence type="inferred from homology"/>
<dbReference type="Proteomes" id="UP000019151">
    <property type="component" value="Plasmid 2"/>
</dbReference>
<dbReference type="InParanoid" id="W0RS76"/>
<geneLocation type="plasmid" evidence="10 11">
    <name>2</name>
</geneLocation>
<evidence type="ECO:0000256" key="7">
    <source>
        <dbReference type="PROSITE-ProRule" id="PRU01360"/>
    </source>
</evidence>
<comment type="similarity">
    <text evidence="7">Belongs to the TonB-dependent receptor family.</text>
</comment>
<dbReference type="SUPFAM" id="SSF56935">
    <property type="entry name" value="Porins"/>
    <property type="match status" value="1"/>
</dbReference>
<feature type="domain" description="TonB-dependent receptor plug" evidence="9">
    <location>
        <begin position="131"/>
        <end position="236"/>
    </location>
</feature>